<gene>
    <name evidence="2" type="ORF">SAMN05444008_102188</name>
</gene>
<accession>A0A1M4V9P1</accession>
<keyword evidence="3" id="KW-1185">Reference proteome</keyword>
<dbReference type="Proteomes" id="UP000184368">
    <property type="component" value="Unassembled WGS sequence"/>
</dbReference>
<evidence type="ECO:0000313" key="2">
    <source>
        <dbReference type="EMBL" id="SHE65689.1"/>
    </source>
</evidence>
<organism evidence="2 3">
    <name type="scientific">Cnuella takakiae</name>
    <dbReference type="NCBI Taxonomy" id="1302690"/>
    <lineage>
        <taxon>Bacteria</taxon>
        <taxon>Pseudomonadati</taxon>
        <taxon>Bacteroidota</taxon>
        <taxon>Chitinophagia</taxon>
        <taxon>Chitinophagales</taxon>
        <taxon>Chitinophagaceae</taxon>
        <taxon>Cnuella</taxon>
    </lineage>
</organism>
<sequence>MDKENEEFHRNLPSDEGRRKDPHRREESGQQPGVETYSSSKTDGDNQNLTRTTGDQYREEPFGENADPTFEDVDRRDDLENKADTNLVQG</sequence>
<dbReference type="AlphaFoldDB" id="A0A1M4V9P1"/>
<evidence type="ECO:0000256" key="1">
    <source>
        <dbReference type="SAM" id="MobiDB-lite"/>
    </source>
</evidence>
<protein>
    <submittedName>
        <fullName evidence="2">Uncharacterized protein</fullName>
    </submittedName>
</protein>
<name>A0A1M4V9P1_9BACT</name>
<dbReference type="RefSeq" id="WP_073039847.1">
    <property type="nucleotide sequence ID" value="NZ_FQUO01000002.1"/>
</dbReference>
<feature type="region of interest" description="Disordered" evidence="1">
    <location>
        <begin position="1"/>
        <end position="90"/>
    </location>
</feature>
<feature type="compositionally biased region" description="Polar residues" evidence="1">
    <location>
        <begin position="29"/>
        <end position="55"/>
    </location>
</feature>
<dbReference type="EMBL" id="FQUO01000002">
    <property type="protein sequence ID" value="SHE65689.1"/>
    <property type="molecule type" value="Genomic_DNA"/>
</dbReference>
<dbReference type="OrthoDB" id="680693at2"/>
<evidence type="ECO:0000313" key="3">
    <source>
        <dbReference type="Proteomes" id="UP000184368"/>
    </source>
</evidence>
<feature type="compositionally biased region" description="Basic and acidic residues" evidence="1">
    <location>
        <begin position="1"/>
        <end position="28"/>
    </location>
</feature>
<feature type="compositionally biased region" description="Basic and acidic residues" evidence="1">
    <location>
        <begin position="72"/>
        <end position="83"/>
    </location>
</feature>
<proteinExistence type="predicted"/>
<reference evidence="2 3" key="1">
    <citation type="submission" date="2016-11" db="EMBL/GenBank/DDBJ databases">
        <authorList>
            <person name="Jaros S."/>
            <person name="Januszkiewicz K."/>
            <person name="Wedrychowicz H."/>
        </authorList>
    </citation>
    <scope>NUCLEOTIDE SEQUENCE [LARGE SCALE GENOMIC DNA]</scope>
    <source>
        <strain evidence="2 3">DSM 26897</strain>
    </source>
</reference>